<reference evidence="4" key="1">
    <citation type="submission" date="2021-12" db="EMBL/GenBank/DDBJ databases">
        <title>Prjna785345.</title>
        <authorList>
            <person name="Rujirawat T."/>
            <person name="Krajaejun T."/>
        </authorList>
    </citation>
    <scope>NUCLEOTIDE SEQUENCE</scope>
    <source>
        <strain evidence="4">Pi057C3</strain>
    </source>
</reference>
<dbReference type="GO" id="GO:0003676">
    <property type="term" value="F:nucleic acid binding"/>
    <property type="evidence" value="ECO:0007669"/>
    <property type="project" value="InterPro"/>
</dbReference>
<dbReference type="Proteomes" id="UP001209570">
    <property type="component" value="Unassembled WGS sequence"/>
</dbReference>
<protein>
    <recommendedName>
        <fullName evidence="3">CCHC-type domain-containing protein</fullName>
    </recommendedName>
</protein>
<evidence type="ECO:0000256" key="2">
    <source>
        <dbReference type="SAM" id="MobiDB-lite"/>
    </source>
</evidence>
<evidence type="ECO:0000313" key="4">
    <source>
        <dbReference type="EMBL" id="KAJ0392117.1"/>
    </source>
</evidence>
<dbReference type="Gene3D" id="3.40.395.10">
    <property type="entry name" value="Adenoviral Proteinase, Chain A"/>
    <property type="match status" value="1"/>
</dbReference>
<keyword evidence="5" id="KW-1185">Reference proteome</keyword>
<feature type="region of interest" description="Disordered" evidence="2">
    <location>
        <begin position="290"/>
        <end position="318"/>
    </location>
</feature>
<dbReference type="Pfam" id="PF14223">
    <property type="entry name" value="Retrotran_gag_2"/>
    <property type="match status" value="1"/>
</dbReference>
<dbReference type="Pfam" id="PF00098">
    <property type="entry name" value="zf-CCHC"/>
    <property type="match status" value="1"/>
</dbReference>
<sequence>MSNCTDDAKFVEYETCLRVRGASSLDKEPVEFVKIPDVGSCIIDRIRRLIDDPEVRLILLPVNFGNFRWCGVVVDVNAKRVRFYDPLNSSMYTKYNNEGIPKNWDGKDWLQYKWIMKNVFEEQDLWMHVNGSIKRESLSRNETEEDFDKKQLKIKRMIGMSVPSKILKQISTAATGAAMWEALCEVYGGKKNAVMRAHNIDRLLGELQHKKFKLGGDIQEHLSEMTTLRVELRDLQHEVQDVVYVRMLLNSLPADPEFEKVKGFVDYGDDNLLSKPDDVIMKIRMAATRQAERHKASKEARGHKSDSVKSDKKEDGDEKKKKYRKKCFNCGSTEHLKRDCQADSGQGKKGSDQKQSNYILYLKTMADQGMVLGMILTQRQERPFYIKNRVYCKATNTTPYEKMFGVRPDIHHIRTFGSLAYVHVAKTPNRPREVDNAKIGFVQGLREDIVGMLVYFPDENTKKWVSDVRLKEEILYRDRHAAHAVDSDIESWLHFSSEEQATDGVCEEPTMILQSAYEMDDDDAEIAATMLANAMKAMAHTASAGPAREKLAGMPSVPMPNTQQKRLKAILVSSPVKNGAPMLM</sequence>
<name>A0AAD5Q241_PYTIN</name>
<proteinExistence type="predicted"/>
<keyword evidence="1" id="KW-0479">Metal-binding</keyword>
<dbReference type="SMART" id="SM00343">
    <property type="entry name" value="ZnF_C2HC"/>
    <property type="match status" value="1"/>
</dbReference>
<organism evidence="4 5">
    <name type="scientific">Pythium insidiosum</name>
    <name type="common">Pythiosis disease agent</name>
    <dbReference type="NCBI Taxonomy" id="114742"/>
    <lineage>
        <taxon>Eukaryota</taxon>
        <taxon>Sar</taxon>
        <taxon>Stramenopiles</taxon>
        <taxon>Oomycota</taxon>
        <taxon>Peronosporomycetes</taxon>
        <taxon>Pythiales</taxon>
        <taxon>Pythiaceae</taxon>
        <taxon>Pythium</taxon>
    </lineage>
</organism>
<dbReference type="SUPFAM" id="SSF54001">
    <property type="entry name" value="Cysteine proteinases"/>
    <property type="match status" value="1"/>
</dbReference>
<accession>A0AAD5Q241</accession>
<dbReference type="InterPro" id="IPR001878">
    <property type="entry name" value="Znf_CCHC"/>
</dbReference>
<evidence type="ECO:0000256" key="1">
    <source>
        <dbReference type="PROSITE-ProRule" id="PRU00047"/>
    </source>
</evidence>
<keyword evidence="1" id="KW-0863">Zinc-finger</keyword>
<dbReference type="PROSITE" id="PS50158">
    <property type="entry name" value="ZF_CCHC"/>
    <property type="match status" value="1"/>
</dbReference>
<dbReference type="GO" id="GO:0008270">
    <property type="term" value="F:zinc ion binding"/>
    <property type="evidence" value="ECO:0007669"/>
    <property type="project" value="UniProtKB-KW"/>
</dbReference>
<dbReference type="EMBL" id="JAKCXM010000715">
    <property type="protein sequence ID" value="KAJ0392117.1"/>
    <property type="molecule type" value="Genomic_DNA"/>
</dbReference>
<comment type="caution">
    <text evidence="4">The sequence shown here is derived from an EMBL/GenBank/DDBJ whole genome shotgun (WGS) entry which is preliminary data.</text>
</comment>
<gene>
    <name evidence="4" type="ORF">P43SY_009214</name>
</gene>
<dbReference type="AlphaFoldDB" id="A0AAD5Q241"/>
<evidence type="ECO:0000313" key="5">
    <source>
        <dbReference type="Proteomes" id="UP001209570"/>
    </source>
</evidence>
<feature type="domain" description="CCHC-type" evidence="3">
    <location>
        <begin position="326"/>
        <end position="340"/>
    </location>
</feature>
<dbReference type="InterPro" id="IPR038765">
    <property type="entry name" value="Papain-like_cys_pep_sf"/>
</dbReference>
<keyword evidence="1" id="KW-0862">Zinc</keyword>
<evidence type="ECO:0000259" key="3">
    <source>
        <dbReference type="PROSITE" id="PS50158"/>
    </source>
</evidence>